<evidence type="ECO:0000313" key="3">
    <source>
        <dbReference type="Proteomes" id="UP000014184"/>
    </source>
</evidence>
<comment type="caution">
    <text evidence="2">The sequence shown here is derived from an EMBL/GenBank/DDBJ whole genome shotgun (WGS) entry which is preliminary data.</text>
</comment>
<organism evidence="2 3">
    <name type="scientific">Thermobifida fusca TM51</name>
    <dbReference type="NCBI Taxonomy" id="1169414"/>
    <lineage>
        <taxon>Bacteria</taxon>
        <taxon>Bacillati</taxon>
        <taxon>Actinomycetota</taxon>
        <taxon>Actinomycetes</taxon>
        <taxon>Streptosporangiales</taxon>
        <taxon>Nocardiopsidaceae</taxon>
        <taxon>Thermobifida</taxon>
    </lineage>
</organism>
<dbReference type="Proteomes" id="UP000014184">
    <property type="component" value="Unassembled WGS sequence"/>
</dbReference>
<accession>A0A9P2TCQ0</accession>
<dbReference type="AlphaFoldDB" id="A0A9P2TCQ0"/>
<name>A0A9P2TCQ0_THEFU</name>
<evidence type="ECO:0000313" key="2">
    <source>
        <dbReference type="EMBL" id="EOR72263.1"/>
    </source>
</evidence>
<dbReference type="EMBL" id="AOSG01000018">
    <property type="protein sequence ID" value="EOR72263.1"/>
    <property type="molecule type" value="Genomic_DNA"/>
</dbReference>
<protein>
    <submittedName>
        <fullName evidence="2">Uncharacterized protein</fullName>
    </submittedName>
</protein>
<feature type="compositionally biased region" description="Basic and acidic residues" evidence="1">
    <location>
        <begin position="92"/>
        <end position="101"/>
    </location>
</feature>
<feature type="region of interest" description="Disordered" evidence="1">
    <location>
        <begin position="1"/>
        <end position="138"/>
    </location>
</feature>
<reference evidence="2 3" key="1">
    <citation type="journal article" date="2013" name="Genome Announc.">
        <title>Draft Genome Sequence of the Lignocellulose Decomposer Thermobifida fusca Strain TM51.</title>
        <authorList>
            <person name="Toth A."/>
            <person name="Barna T."/>
            <person name="Nagy I."/>
            <person name="Horvath B."/>
            <person name="Nagy I."/>
            <person name="Tancsics A."/>
            <person name="Kriszt B."/>
            <person name="Baka E."/>
            <person name="Fekete C."/>
            <person name="Kukolya J."/>
        </authorList>
    </citation>
    <scope>NUCLEOTIDE SEQUENCE [LARGE SCALE GENOMIC DNA]</scope>
    <source>
        <strain evidence="2 3">TM51</strain>
    </source>
</reference>
<gene>
    <name evidence="2" type="ORF">TM51_03927</name>
</gene>
<keyword evidence="3" id="KW-1185">Reference proteome</keyword>
<sequence>MRSFVSGKSFPGGLYGGHRRSIRFGVRRDRWRLPAASRSTQTLSATPPRARHPAGALPEQSSPPRAPGGDGHLGEQARTAGSQSKPHATDSATRRSEDRGRVHTGGKAANPSWKPVSHPRPLRLINDSQQRWKPLFGI</sequence>
<evidence type="ECO:0000256" key="1">
    <source>
        <dbReference type="SAM" id="MobiDB-lite"/>
    </source>
</evidence>
<proteinExistence type="predicted"/>